<comment type="similarity">
    <text evidence="1 3 5">Belongs to the aldehyde dehydrogenase family.</text>
</comment>
<evidence type="ECO:0000256" key="5">
    <source>
        <dbReference type="RuleBase" id="RU003345"/>
    </source>
</evidence>
<dbReference type="InterPro" id="IPR029510">
    <property type="entry name" value="Ald_DH_CS_GLU"/>
</dbReference>
<dbReference type="EMBL" id="JACRWE010000006">
    <property type="protein sequence ID" value="MBC5997733.1"/>
    <property type="molecule type" value="Genomic_DNA"/>
</dbReference>
<dbReference type="Gene3D" id="3.40.309.10">
    <property type="entry name" value="Aldehyde Dehydrogenase, Chain A, domain 2"/>
    <property type="match status" value="1"/>
</dbReference>
<evidence type="ECO:0000256" key="2">
    <source>
        <dbReference type="ARBA" id="ARBA00023002"/>
    </source>
</evidence>
<keyword evidence="2 3" id="KW-0560">Oxidoreductase</keyword>
<dbReference type="InterPro" id="IPR016162">
    <property type="entry name" value="Ald_DH_N"/>
</dbReference>
<dbReference type="PANTHER" id="PTHR43570">
    <property type="entry name" value="ALDEHYDE DEHYDROGENASE"/>
    <property type="match status" value="1"/>
</dbReference>
<dbReference type="Pfam" id="PF00171">
    <property type="entry name" value="Aldedh"/>
    <property type="match status" value="1"/>
</dbReference>
<accession>A0ABR7JSK1</accession>
<comment type="caution">
    <text evidence="7">The sequence shown here is derived from an EMBL/GenBank/DDBJ whole genome shotgun (WGS) entry which is preliminary data.</text>
</comment>
<evidence type="ECO:0000256" key="1">
    <source>
        <dbReference type="ARBA" id="ARBA00009986"/>
    </source>
</evidence>
<dbReference type="InterPro" id="IPR016163">
    <property type="entry name" value="Ald_DH_C"/>
</dbReference>
<evidence type="ECO:0000259" key="6">
    <source>
        <dbReference type="Pfam" id="PF00171"/>
    </source>
</evidence>
<reference evidence="7 8" key="1">
    <citation type="submission" date="2020-08" db="EMBL/GenBank/DDBJ databases">
        <authorList>
            <person name="Liu C."/>
            <person name="Sun Q."/>
        </authorList>
    </citation>
    <scope>NUCLEOTIDE SEQUENCE [LARGE SCALE GENOMIC DNA]</scope>
    <source>
        <strain evidence="7 8">NSJ-18</strain>
    </source>
</reference>
<dbReference type="PIRSF" id="PIRSF036492">
    <property type="entry name" value="ALDH"/>
    <property type="match status" value="1"/>
</dbReference>
<proteinExistence type="inferred from homology"/>
<protein>
    <recommendedName>
        <fullName evidence="3">Aldehyde dehydrogenase</fullName>
    </recommendedName>
</protein>
<name>A0ABR7JSK1_9FIRM</name>
<gene>
    <name evidence="7" type="ORF">H8923_13250</name>
</gene>
<dbReference type="PANTHER" id="PTHR43570:SF16">
    <property type="entry name" value="ALDEHYDE DEHYDROGENASE TYPE III, ISOFORM Q"/>
    <property type="match status" value="1"/>
</dbReference>
<dbReference type="Gene3D" id="3.40.605.10">
    <property type="entry name" value="Aldehyde Dehydrogenase, Chain A, domain 1"/>
    <property type="match status" value="1"/>
</dbReference>
<feature type="domain" description="Aldehyde dehydrogenase" evidence="6">
    <location>
        <begin position="23"/>
        <end position="431"/>
    </location>
</feature>
<dbReference type="SUPFAM" id="SSF53720">
    <property type="entry name" value="ALDH-like"/>
    <property type="match status" value="1"/>
</dbReference>
<evidence type="ECO:0000256" key="4">
    <source>
        <dbReference type="PROSITE-ProRule" id="PRU10007"/>
    </source>
</evidence>
<sequence>MKNFKNIDEIFELQNEFFNSQVTKNIDFRIKQLDTLKTAIEEYEIRIIEAINMDFDKCEFEAYETEVGIILSEIKHVRNKIKKWASPQKVKTPLTNPGAKTYIYKQPYGVCLIMSPWNYPFYLCISPLIGAIIGGNCAIIKPSELSLNTSKVIKEMIEKYFDKKYIAVIEGEIEENKYLLSKNFDYIFFTGSPAVGKIVMESASRNLTPCTLELGGKSPCIVDKNCDLDLSAKKIVWGKILNGGQTCIAPDYIIAHKDIKNHLIESIKKYIVSFYGEDPMKSKDYASVINERHFNRILNLINHEKVVYGGKNDKNTLKIEPTILDNINLDDDVMKDEIFGPLIPVLEFQTIEDIVKIVDANKNPLALYLFTKDKIFEEDILNRISFGGGCVNDTIMHISNHNAPFGGIGNSGIGSYHGKRSFDAFTHEKTVLKASLIDIPFKYPPYTKKGLDLLKKSFEIL</sequence>
<dbReference type="RefSeq" id="WP_153972324.1">
    <property type="nucleotide sequence ID" value="NZ_JACRWE010000006.1"/>
</dbReference>
<feature type="active site" evidence="4">
    <location>
        <position position="213"/>
    </location>
</feature>
<dbReference type="PROSITE" id="PS00687">
    <property type="entry name" value="ALDEHYDE_DEHYDR_GLU"/>
    <property type="match status" value="1"/>
</dbReference>
<keyword evidence="8" id="KW-1185">Reference proteome</keyword>
<dbReference type="Proteomes" id="UP000609849">
    <property type="component" value="Unassembled WGS sequence"/>
</dbReference>
<evidence type="ECO:0000313" key="7">
    <source>
        <dbReference type="EMBL" id="MBC5997733.1"/>
    </source>
</evidence>
<dbReference type="InterPro" id="IPR016161">
    <property type="entry name" value="Ald_DH/histidinol_DH"/>
</dbReference>
<evidence type="ECO:0000313" key="8">
    <source>
        <dbReference type="Proteomes" id="UP000609849"/>
    </source>
</evidence>
<organism evidence="7 8">
    <name type="scientific">Romboutsia faecis</name>
    <dbReference type="NCBI Taxonomy" id="2764597"/>
    <lineage>
        <taxon>Bacteria</taxon>
        <taxon>Bacillati</taxon>
        <taxon>Bacillota</taxon>
        <taxon>Clostridia</taxon>
        <taxon>Peptostreptococcales</taxon>
        <taxon>Peptostreptococcaceae</taxon>
        <taxon>Romboutsia</taxon>
    </lineage>
</organism>
<evidence type="ECO:0000256" key="3">
    <source>
        <dbReference type="PIRNR" id="PIRNR036492"/>
    </source>
</evidence>
<dbReference type="InterPro" id="IPR015590">
    <property type="entry name" value="Aldehyde_DH_dom"/>
</dbReference>
<dbReference type="InterPro" id="IPR012394">
    <property type="entry name" value="Aldehyde_DH_NAD(P)"/>
</dbReference>